<name>A0ABR4DSM1_9PEZI</name>
<sequence length="63" mass="6930">NLGNFCPPIPHPPTLLCALIWPCSLSHFNTSILAFIRPLTKQTPFAAYLSVEHLTLNASTPSR</sequence>
<evidence type="ECO:0000313" key="2">
    <source>
        <dbReference type="Proteomes" id="UP001600888"/>
    </source>
</evidence>
<evidence type="ECO:0000313" key="1">
    <source>
        <dbReference type="EMBL" id="KAL2273370.1"/>
    </source>
</evidence>
<dbReference type="EMBL" id="JBAWTH010000189">
    <property type="protein sequence ID" value="KAL2273370.1"/>
    <property type="molecule type" value="Genomic_DNA"/>
</dbReference>
<proteinExistence type="predicted"/>
<feature type="non-terminal residue" evidence="1">
    <location>
        <position position="1"/>
    </location>
</feature>
<dbReference type="Proteomes" id="UP001600888">
    <property type="component" value="Unassembled WGS sequence"/>
</dbReference>
<organism evidence="1 2">
    <name type="scientific">Diaporthe vaccinii</name>
    <dbReference type="NCBI Taxonomy" id="105482"/>
    <lineage>
        <taxon>Eukaryota</taxon>
        <taxon>Fungi</taxon>
        <taxon>Dikarya</taxon>
        <taxon>Ascomycota</taxon>
        <taxon>Pezizomycotina</taxon>
        <taxon>Sordariomycetes</taxon>
        <taxon>Sordariomycetidae</taxon>
        <taxon>Diaporthales</taxon>
        <taxon>Diaporthaceae</taxon>
        <taxon>Diaporthe</taxon>
        <taxon>Diaporthe eres species complex</taxon>
    </lineage>
</organism>
<accession>A0ABR4DSM1</accession>
<reference evidence="1 2" key="1">
    <citation type="submission" date="2024-03" db="EMBL/GenBank/DDBJ databases">
        <title>A high-quality draft genome sequence of Diaporthe vaccinii, a causative agent of upright dieback and viscid rot disease in cranberry plants.</title>
        <authorList>
            <person name="Sarrasin M."/>
            <person name="Lang B.F."/>
            <person name="Burger G."/>
        </authorList>
    </citation>
    <scope>NUCLEOTIDE SEQUENCE [LARGE SCALE GENOMIC DNA]</scope>
    <source>
        <strain evidence="1 2">IS7</strain>
    </source>
</reference>
<comment type="caution">
    <text evidence="1">The sequence shown here is derived from an EMBL/GenBank/DDBJ whole genome shotgun (WGS) entry which is preliminary data.</text>
</comment>
<protein>
    <submittedName>
        <fullName evidence="1">Uncharacterized protein</fullName>
    </submittedName>
</protein>
<gene>
    <name evidence="1" type="ORF">FJTKL_04594</name>
</gene>
<keyword evidence="2" id="KW-1185">Reference proteome</keyword>